<feature type="disulfide bond" evidence="1">
    <location>
        <begin position="121"/>
        <end position="155"/>
    </location>
</feature>
<evidence type="ECO:0000259" key="3">
    <source>
        <dbReference type="PROSITE" id="PS51670"/>
    </source>
</evidence>
<protein>
    <recommendedName>
        <fullName evidence="3">ShKT domain-containing protein</fullName>
    </recommendedName>
</protein>
<keyword evidence="5" id="KW-1185">Reference proteome</keyword>
<sequence length="159" mass="17884">MIKLLSILALLFLDVSDAVINDLSCTERVGFDDVFSENAVNCENRFPDSSCLLMYSKAVKKGTDWDRNYKCYQNPITLRPDEGLVAMATNNCPKTCGYCCKVANNNNNNNNQKEEDEEPACKDTAPDCKVYLSKCKRSSITNFLKKICKKTCGYCKKKA</sequence>
<proteinExistence type="predicted"/>
<feature type="signal peptide" evidence="2">
    <location>
        <begin position="1"/>
        <end position="18"/>
    </location>
</feature>
<evidence type="ECO:0000256" key="1">
    <source>
        <dbReference type="PROSITE-ProRule" id="PRU01005"/>
    </source>
</evidence>
<keyword evidence="1" id="KW-1015">Disulfide bond</keyword>
<organism evidence="4 5">
    <name type="scientific">Ancylostoma ceylanicum</name>
    <dbReference type="NCBI Taxonomy" id="53326"/>
    <lineage>
        <taxon>Eukaryota</taxon>
        <taxon>Metazoa</taxon>
        <taxon>Ecdysozoa</taxon>
        <taxon>Nematoda</taxon>
        <taxon>Chromadorea</taxon>
        <taxon>Rhabditida</taxon>
        <taxon>Rhabditina</taxon>
        <taxon>Rhabditomorpha</taxon>
        <taxon>Strongyloidea</taxon>
        <taxon>Ancylostomatidae</taxon>
        <taxon>Ancylostomatinae</taxon>
        <taxon>Ancylostoma</taxon>
    </lineage>
</organism>
<accession>A0A016S9P4</accession>
<feature type="domain" description="ShKT" evidence="3">
    <location>
        <begin position="121"/>
        <end position="155"/>
    </location>
</feature>
<dbReference type="InterPro" id="IPR003582">
    <property type="entry name" value="ShKT_dom"/>
</dbReference>
<dbReference type="AlphaFoldDB" id="A0A016S9P4"/>
<dbReference type="EMBL" id="JARK01001600">
    <property type="protein sequence ID" value="EYB87375.1"/>
    <property type="molecule type" value="Genomic_DNA"/>
</dbReference>
<gene>
    <name evidence="4" type="primary">Acey_s0264.g623</name>
    <name evidence="4" type="ORF">Y032_0264g623</name>
</gene>
<dbReference type="Proteomes" id="UP000024635">
    <property type="component" value="Unassembled WGS sequence"/>
</dbReference>
<dbReference type="PROSITE" id="PS51670">
    <property type="entry name" value="SHKT"/>
    <property type="match status" value="1"/>
</dbReference>
<dbReference type="Pfam" id="PF01549">
    <property type="entry name" value="ShK"/>
    <property type="match status" value="2"/>
</dbReference>
<feature type="chain" id="PRO_5001489166" description="ShKT domain-containing protein" evidence="2">
    <location>
        <begin position="19"/>
        <end position="159"/>
    </location>
</feature>
<evidence type="ECO:0000256" key="2">
    <source>
        <dbReference type="SAM" id="SignalP"/>
    </source>
</evidence>
<keyword evidence="2" id="KW-0732">Signal</keyword>
<comment type="caution">
    <text evidence="1">Lacks conserved residue(s) required for the propagation of feature annotation.</text>
</comment>
<dbReference type="Gene3D" id="1.10.10.1870">
    <property type="entry name" value="ShTK domain-like"/>
    <property type="match status" value="1"/>
</dbReference>
<name>A0A016S9P4_9BILA</name>
<dbReference type="SMART" id="SM00254">
    <property type="entry name" value="ShKT"/>
    <property type="match status" value="2"/>
</dbReference>
<evidence type="ECO:0000313" key="5">
    <source>
        <dbReference type="Proteomes" id="UP000024635"/>
    </source>
</evidence>
<evidence type="ECO:0000313" key="4">
    <source>
        <dbReference type="EMBL" id="EYB87375.1"/>
    </source>
</evidence>
<comment type="caution">
    <text evidence="4">The sequence shown here is derived from an EMBL/GenBank/DDBJ whole genome shotgun (WGS) entry which is preliminary data.</text>
</comment>
<reference evidence="5" key="1">
    <citation type="journal article" date="2015" name="Nat. Genet.">
        <title>The genome and transcriptome of the zoonotic hookworm Ancylostoma ceylanicum identify infection-specific gene families.</title>
        <authorList>
            <person name="Schwarz E.M."/>
            <person name="Hu Y."/>
            <person name="Antoshechkin I."/>
            <person name="Miller M.M."/>
            <person name="Sternberg P.W."/>
            <person name="Aroian R.V."/>
        </authorList>
    </citation>
    <scope>NUCLEOTIDE SEQUENCE</scope>
    <source>
        <strain evidence="5">HY135</strain>
    </source>
</reference>